<protein>
    <recommendedName>
        <fullName evidence="7">Dynein heavy chain region D6 P-loop domain-containing protein</fullName>
    </recommendedName>
</protein>
<dbReference type="FunFam" id="1.10.8.720:FF:000003">
    <property type="entry name" value="Cytoplasmic dynein heavy chain 2"/>
    <property type="match status" value="1"/>
</dbReference>
<dbReference type="GO" id="GO:0007018">
    <property type="term" value="P:microtubule-based movement"/>
    <property type="evidence" value="ECO:0007669"/>
    <property type="project" value="InterPro"/>
</dbReference>
<reference evidence="6" key="1">
    <citation type="submission" date="2014-03" db="EMBL/GenBank/DDBJ databases">
        <title>The Genome Sequence of Puccinia striiformis f. sp. tritici PST-78.</title>
        <authorList>
            <consortium name="The Broad Institute Genome Sequencing Platform"/>
            <person name="Cuomo C."/>
            <person name="Hulbert S."/>
            <person name="Chen X."/>
            <person name="Walker B."/>
            <person name="Young S.K."/>
            <person name="Zeng Q."/>
            <person name="Gargeya S."/>
            <person name="Fitzgerald M."/>
            <person name="Haas B."/>
            <person name="Abouelleil A."/>
            <person name="Alvarado L."/>
            <person name="Arachchi H.M."/>
            <person name="Berlin A.M."/>
            <person name="Chapman S.B."/>
            <person name="Goldberg J."/>
            <person name="Griggs A."/>
            <person name="Gujja S."/>
            <person name="Hansen M."/>
            <person name="Howarth C."/>
            <person name="Imamovic A."/>
            <person name="Larimer J."/>
            <person name="McCowan C."/>
            <person name="Montmayeur A."/>
            <person name="Murphy C."/>
            <person name="Neiman D."/>
            <person name="Pearson M."/>
            <person name="Priest M."/>
            <person name="Roberts A."/>
            <person name="Saif S."/>
            <person name="Shea T."/>
            <person name="Sisk P."/>
            <person name="Sykes S."/>
            <person name="Wortman J."/>
            <person name="Nusbaum C."/>
            <person name="Birren B."/>
        </authorList>
    </citation>
    <scope>NUCLEOTIDE SEQUENCE [LARGE SCALE GENOMIC DNA]</scope>
    <source>
        <strain evidence="6">race PST-78</strain>
    </source>
</reference>
<feature type="region of interest" description="Disordered" evidence="1">
    <location>
        <begin position="370"/>
        <end position="391"/>
    </location>
</feature>
<sequence>MLSGIAIYVSKVFNANFLVESSYNFHSVVTNKINSLIPVRLCSVPRDDAIAFTKSQCALIAIDSQEGYRLANQAIAAAIQTGSWVLLKNVHLASSWLSQLEKSLQSLNPPKSFRLFLTMETNSSIPVNILCQSVLIMNEPPPGICAHLVDCPQSISPSRLATGPKEKVRLYLLLAWLHTVVQKRLRYCPLGWSKIYEFNDSDLEAAMSMIDLLMVATAKGRANIDPAHLPWAALWVLLRQAVYGGGVNSNWDQTLGYHLVNPISDKEGLIIAEGSQLEHFVTWAQALSKREPPHWLSLPPNTEALISTTHTTRKLKATGLSRHGAPTQAQANLVPQAMACQLGPVAPKFLVVSGFQNFVTFIEDELVGEAPNQAKTSSDNTSSQPGRMRQMERTSKEFLKSLNPNLPDLNLESNNLNDPLFRFFEREIALGQKVLAVIRKDSIELIAVCNGEIKQTNPLTSLIGEITSLSTFFPDYQASVSDEIQVNGFKLQGLIIQGGCLKESRLEFNEGGDYLPNGTILQYIQTNQRRKDNQ</sequence>
<dbReference type="Gene3D" id="1.10.8.720">
    <property type="entry name" value="Region D6 of dynein motor"/>
    <property type="match status" value="1"/>
</dbReference>
<dbReference type="PANTHER" id="PTHR45703">
    <property type="entry name" value="DYNEIN HEAVY CHAIN"/>
    <property type="match status" value="1"/>
</dbReference>
<dbReference type="FunFam" id="3.40.50.300:FF:000373">
    <property type="entry name" value="Cytoplasmic dynein heavy chain 2"/>
    <property type="match status" value="1"/>
</dbReference>
<dbReference type="Pfam" id="PF03028">
    <property type="entry name" value="Dynein_heavy"/>
    <property type="match status" value="1"/>
</dbReference>
<organism evidence="5 6">
    <name type="scientific">Puccinia striiformis f. sp. tritici PST-78</name>
    <dbReference type="NCBI Taxonomy" id="1165861"/>
    <lineage>
        <taxon>Eukaryota</taxon>
        <taxon>Fungi</taxon>
        <taxon>Dikarya</taxon>
        <taxon>Basidiomycota</taxon>
        <taxon>Pucciniomycotina</taxon>
        <taxon>Pucciniomycetes</taxon>
        <taxon>Pucciniales</taxon>
        <taxon>Pucciniaceae</taxon>
        <taxon>Puccinia</taxon>
    </lineage>
</organism>
<evidence type="ECO:0000313" key="5">
    <source>
        <dbReference type="EMBL" id="KNE98715.1"/>
    </source>
</evidence>
<feature type="domain" description="Dynein heavy chain C-terminal" evidence="4">
    <location>
        <begin position="376"/>
        <end position="466"/>
    </location>
</feature>
<evidence type="ECO:0000259" key="2">
    <source>
        <dbReference type="Pfam" id="PF03028"/>
    </source>
</evidence>
<comment type="caution">
    <text evidence="5">The sequence shown here is derived from an EMBL/GenBank/DDBJ whole genome shotgun (WGS) entry which is preliminary data.</text>
</comment>
<feature type="domain" description="Dynein heavy chain region D6 P-loop" evidence="2">
    <location>
        <begin position="55"/>
        <end position="136"/>
    </location>
</feature>
<evidence type="ECO:0008006" key="7">
    <source>
        <dbReference type="Google" id="ProtNLM"/>
    </source>
</evidence>
<dbReference type="InterPro" id="IPR026983">
    <property type="entry name" value="DHC"/>
</dbReference>
<feature type="domain" description="Dynein heavy chain AAA lid" evidence="3">
    <location>
        <begin position="169"/>
        <end position="301"/>
    </location>
</feature>
<feature type="compositionally biased region" description="Polar residues" evidence="1">
    <location>
        <begin position="373"/>
        <end position="385"/>
    </location>
</feature>
<dbReference type="Gene3D" id="3.40.50.300">
    <property type="entry name" value="P-loop containing nucleotide triphosphate hydrolases"/>
    <property type="match status" value="1"/>
</dbReference>
<proteinExistence type="predicted"/>
<evidence type="ECO:0000259" key="4">
    <source>
        <dbReference type="Pfam" id="PF18199"/>
    </source>
</evidence>
<dbReference type="OrthoDB" id="447173at2759"/>
<dbReference type="GO" id="GO:0051959">
    <property type="term" value="F:dynein light intermediate chain binding"/>
    <property type="evidence" value="ECO:0007669"/>
    <property type="project" value="InterPro"/>
</dbReference>
<dbReference type="InterPro" id="IPR041228">
    <property type="entry name" value="Dynein_C"/>
</dbReference>
<evidence type="ECO:0000313" key="6">
    <source>
        <dbReference type="Proteomes" id="UP000054564"/>
    </source>
</evidence>
<gene>
    <name evidence="5" type="ORF">PSTG_08084</name>
</gene>
<dbReference type="InterPro" id="IPR041658">
    <property type="entry name" value="AAA_lid_11"/>
</dbReference>
<dbReference type="GO" id="GO:0008569">
    <property type="term" value="F:minus-end-directed microtubule motor activity"/>
    <property type="evidence" value="ECO:0007669"/>
    <property type="project" value="InterPro"/>
</dbReference>
<dbReference type="Pfam" id="PF18198">
    <property type="entry name" value="AAA_lid_11"/>
    <property type="match status" value="1"/>
</dbReference>
<dbReference type="Pfam" id="PF18199">
    <property type="entry name" value="Dynein_C"/>
    <property type="match status" value="1"/>
</dbReference>
<evidence type="ECO:0000256" key="1">
    <source>
        <dbReference type="SAM" id="MobiDB-lite"/>
    </source>
</evidence>
<dbReference type="GO" id="GO:0030286">
    <property type="term" value="C:dynein complex"/>
    <property type="evidence" value="ECO:0007669"/>
    <property type="project" value="InterPro"/>
</dbReference>
<name>A0A0L0VHF7_9BASI</name>
<evidence type="ECO:0000259" key="3">
    <source>
        <dbReference type="Pfam" id="PF18198"/>
    </source>
</evidence>
<dbReference type="InterPro" id="IPR027417">
    <property type="entry name" value="P-loop_NTPase"/>
</dbReference>
<dbReference type="PANTHER" id="PTHR45703:SF36">
    <property type="entry name" value="DYNEIN HEAVY CHAIN, CYTOPLASMIC"/>
    <property type="match status" value="1"/>
</dbReference>
<dbReference type="STRING" id="1165861.A0A0L0VHF7"/>
<dbReference type="AlphaFoldDB" id="A0A0L0VHF7"/>
<dbReference type="InterPro" id="IPR004273">
    <property type="entry name" value="Dynein_heavy_D6_P-loop"/>
</dbReference>
<accession>A0A0L0VHF7</accession>
<keyword evidence="6" id="KW-1185">Reference proteome</keyword>
<dbReference type="Gene3D" id="1.20.1270.280">
    <property type="match status" value="1"/>
</dbReference>
<dbReference type="EMBL" id="AJIL01000054">
    <property type="protein sequence ID" value="KNE98715.1"/>
    <property type="molecule type" value="Genomic_DNA"/>
</dbReference>
<dbReference type="GO" id="GO:0045505">
    <property type="term" value="F:dynein intermediate chain binding"/>
    <property type="evidence" value="ECO:0007669"/>
    <property type="project" value="InterPro"/>
</dbReference>
<dbReference type="InterPro" id="IPR042219">
    <property type="entry name" value="AAA_lid_11_sf"/>
</dbReference>
<dbReference type="Proteomes" id="UP000054564">
    <property type="component" value="Unassembled WGS sequence"/>
</dbReference>